<gene>
    <name evidence="2" type="ORF">CEXT_102031</name>
</gene>
<feature type="region of interest" description="Disordered" evidence="1">
    <location>
        <begin position="99"/>
        <end position="129"/>
    </location>
</feature>
<reference evidence="2 3" key="1">
    <citation type="submission" date="2021-06" db="EMBL/GenBank/DDBJ databases">
        <title>Caerostris extrusa draft genome.</title>
        <authorList>
            <person name="Kono N."/>
            <person name="Arakawa K."/>
        </authorList>
    </citation>
    <scope>NUCLEOTIDE SEQUENCE [LARGE SCALE GENOMIC DNA]</scope>
</reference>
<accession>A0AAV4V301</accession>
<protein>
    <submittedName>
        <fullName evidence="2">Uncharacterized protein</fullName>
    </submittedName>
</protein>
<evidence type="ECO:0000256" key="1">
    <source>
        <dbReference type="SAM" id="MobiDB-lite"/>
    </source>
</evidence>
<dbReference type="AlphaFoldDB" id="A0AAV4V301"/>
<keyword evidence="3" id="KW-1185">Reference proteome</keyword>
<organism evidence="2 3">
    <name type="scientific">Caerostris extrusa</name>
    <name type="common">Bark spider</name>
    <name type="synonym">Caerostris bankana</name>
    <dbReference type="NCBI Taxonomy" id="172846"/>
    <lineage>
        <taxon>Eukaryota</taxon>
        <taxon>Metazoa</taxon>
        <taxon>Ecdysozoa</taxon>
        <taxon>Arthropoda</taxon>
        <taxon>Chelicerata</taxon>
        <taxon>Arachnida</taxon>
        <taxon>Araneae</taxon>
        <taxon>Araneomorphae</taxon>
        <taxon>Entelegynae</taxon>
        <taxon>Araneoidea</taxon>
        <taxon>Araneidae</taxon>
        <taxon>Caerostris</taxon>
    </lineage>
</organism>
<dbReference type="EMBL" id="BPLR01013858">
    <property type="protein sequence ID" value="GIY64289.1"/>
    <property type="molecule type" value="Genomic_DNA"/>
</dbReference>
<proteinExistence type="predicted"/>
<sequence length="136" mass="15061">MLELTLKTSQLTPHRQNVYTIGRTGYEKAYAYDKKAGHHAITNDHGAHAAHYGVRDRNAHHNVGAYARAGHDRHGSTTSMVPSPMESVLMTMVLMADTDLPTPRWSTTPPQSPPTTTPPHQSITDTTDTRYRLTVS</sequence>
<evidence type="ECO:0000313" key="2">
    <source>
        <dbReference type="EMBL" id="GIY64289.1"/>
    </source>
</evidence>
<evidence type="ECO:0000313" key="3">
    <source>
        <dbReference type="Proteomes" id="UP001054945"/>
    </source>
</evidence>
<comment type="caution">
    <text evidence="2">The sequence shown here is derived from an EMBL/GenBank/DDBJ whole genome shotgun (WGS) entry which is preliminary data.</text>
</comment>
<dbReference type="Proteomes" id="UP001054945">
    <property type="component" value="Unassembled WGS sequence"/>
</dbReference>
<name>A0AAV4V301_CAEEX</name>